<dbReference type="Gene3D" id="3.10.580.10">
    <property type="entry name" value="CBS-domain"/>
    <property type="match status" value="1"/>
</dbReference>
<dbReference type="NCBIfam" id="TIGR00254">
    <property type="entry name" value="GGDEF"/>
    <property type="match status" value="1"/>
</dbReference>
<evidence type="ECO:0000313" key="5">
    <source>
        <dbReference type="EMBL" id="RUO48593.1"/>
    </source>
</evidence>
<dbReference type="SMART" id="SM00052">
    <property type="entry name" value="EAL"/>
    <property type="match status" value="1"/>
</dbReference>
<dbReference type="SMART" id="SM00267">
    <property type="entry name" value="GGDEF"/>
    <property type="match status" value="1"/>
</dbReference>
<dbReference type="InterPro" id="IPR046342">
    <property type="entry name" value="CBS_dom_sf"/>
</dbReference>
<dbReference type="GO" id="GO:0071111">
    <property type="term" value="F:cyclic-guanylate-specific phosphodiesterase activity"/>
    <property type="evidence" value="ECO:0007669"/>
    <property type="project" value="InterPro"/>
</dbReference>
<dbReference type="Pfam" id="PF00990">
    <property type="entry name" value="GGDEF"/>
    <property type="match status" value="1"/>
</dbReference>
<name>A0A432XIN4_9GAMM</name>
<dbReference type="Pfam" id="PF00563">
    <property type="entry name" value="EAL"/>
    <property type="match status" value="1"/>
</dbReference>
<evidence type="ECO:0000259" key="4">
    <source>
        <dbReference type="PROSITE" id="PS51371"/>
    </source>
</evidence>
<evidence type="ECO:0000313" key="6">
    <source>
        <dbReference type="Proteomes" id="UP000286985"/>
    </source>
</evidence>
<dbReference type="SUPFAM" id="SSF55073">
    <property type="entry name" value="Nucleotide cyclase"/>
    <property type="match status" value="1"/>
</dbReference>
<dbReference type="RefSeq" id="WP_092841230.1">
    <property type="nucleotide sequence ID" value="NZ_FPCF01000005.1"/>
</dbReference>
<dbReference type="SUPFAM" id="SSF141868">
    <property type="entry name" value="EAL domain-like"/>
    <property type="match status" value="1"/>
</dbReference>
<accession>A0A432XIN4</accession>
<keyword evidence="1" id="KW-0129">CBS domain</keyword>
<dbReference type="STRING" id="519452.SAMN04488139_2093"/>
<dbReference type="Proteomes" id="UP000286985">
    <property type="component" value="Unassembled WGS sequence"/>
</dbReference>
<gene>
    <name evidence="5" type="ORF">CWE24_07395</name>
</gene>
<dbReference type="PROSITE" id="PS50887">
    <property type="entry name" value="GGDEF"/>
    <property type="match status" value="1"/>
</dbReference>
<dbReference type="CDD" id="cd01948">
    <property type="entry name" value="EAL"/>
    <property type="match status" value="1"/>
</dbReference>
<dbReference type="InterPro" id="IPR050706">
    <property type="entry name" value="Cyclic-di-GMP_PDE-like"/>
</dbReference>
<dbReference type="InterPro" id="IPR001633">
    <property type="entry name" value="EAL_dom"/>
</dbReference>
<evidence type="ECO:0000259" key="2">
    <source>
        <dbReference type="PROSITE" id="PS50883"/>
    </source>
</evidence>
<feature type="domain" description="CBS" evidence="4">
    <location>
        <begin position="334"/>
        <end position="394"/>
    </location>
</feature>
<dbReference type="PANTHER" id="PTHR33121:SF76">
    <property type="entry name" value="SIGNALING PROTEIN"/>
    <property type="match status" value="1"/>
</dbReference>
<dbReference type="Gene3D" id="3.20.20.450">
    <property type="entry name" value="EAL domain"/>
    <property type="match status" value="1"/>
</dbReference>
<sequence>MQCAQAVEVGLQFSDLQAHFQPIVNLHQSAIIGYESLIRGPSEHPLAMPRELFAYAERIGQSNELEIACRRAALQSYARFTHEGLLFINANPNTLYDPSFPRGMTIREAELAGFPPSQIVIELSEQFPLNNINKLKNVITQYRKQGFKIALDDLGSAYAGLTIWAELMPDFVKIDRYFIQEIHLSPIKREFVRSIITTARALGAEVIAEGIETEFELRELQRLGVTLAQGYFIGYPAPTLQLQVSQRVHQVIDSFRQARKDIIAALVEQVPTVSPDMPSLKVLDYFINNKEIMSLPVIEHGNVLGGVRREQLLETFSSSFGRSLYGNKPIGKLMETNPLVVDCHTPLELVSELVTEDSAVEVHRQILVTENGIYQGIVSVRSILKTITDLRLQSARHANPLTLLPGNVPIHQEIESYLQSYPSFYVAYFDLNNFKPYNDYYGYGNGDRVLQWLGQILSQLAQVDNIFVGHVGGDDFVALFTEKHPWREFCEQVIHLFDNGVADFYHDNDRLAGGIQAQDRNGDMQFFCLLGLAIGVVNIDSATCVSHQDVAALASAAKALAKTKSTSTVHLLS</sequence>
<dbReference type="PROSITE" id="PS51371">
    <property type="entry name" value="CBS"/>
    <property type="match status" value="1"/>
</dbReference>
<evidence type="ECO:0000259" key="3">
    <source>
        <dbReference type="PROSITE" id="PS50887"/>
    </source>
</evidence>
<dbReference type="EMBL" id="PIPU01000002">
    <property type="protein sequence ID" value="RUO48593.1"/>
    <property type="molecule type" value="Genomic_DNA"/>
</dbReference>
<dbReference type="InterPro" id="IPR043128">
    <property type="entry name" value="Rev_trsase/Diguanyl_cyclase"/>
</dbReference>
<evidence type="ECO:0000256" key="1">
    <source>
        <dbReference type="PROSITE-ProRule" id="PRU00703"/>
    </source>
</evidence>
<dbReference type="OrthoDB" id="1673646at2"/>
<dbReference type="PANTHER" id="PTHR33121">
    <property type="entry name" value="CYCLIC DI-GMP PHOSPHODIESTERASE PDEF"/>
    <property type="match status" value="1"/>
</dbReference>
<dbReference type="SMART" id="SM00116">
    <property type="entry name" value="CBS"/>
    <property type="match status" value="2"/>
</dbReference>
<dbReference type="AlphaFoldDB" id="A0A432XIN4"/>
<keyword evidence="6" id="KW-1185">Reference proteome</keyword>
<dbReference type="SUPFAM" id="SSF54631">
    <property type="entry name" value="CBS-domain pair"/>
    <property type="match status" value="1"/>
</dbReference>
<comment type="caution">
    <text evidence="5">The sequence shown here is derived from an EMBL/GenBank/DDBJ whole genome shotgun (WGS) entry which is preliminary data.</text>
</comment>
<reference evidence="6" key="1">
    <citation type="journal article" date="2018" name="Front. Microbiol.">
        <title>Genome-Based Analysis Reveals the Taxonomy and Diversity of the Family Idiomarinaceae.</title>
        <authorList>
            <person name="Liu Y."/>
            <person name="Lai Q."/>
            <person name="Shao Z."/>
        </authorList>
    </citation>
    <scope>NUCLEOTIDE SEQUENCE [LARGE SCALE GENOMIC DNA]</scope>
    <source>
        <strain evidence="6">908033</strain>
    </source>
</reference>
<protein>
    <submittedName>
        <fullName evidence="5">GGDEF domain-containing protein</fullName>
    </submittedName>
</protein>
<organism evidence="5 6">
    <name type="scientific">Pseudidiomarina donghaiensis</name>
    <dbReference type="NCBI Taxonomy" id="519452"/>
    <lineage>
        <taxon>Bacteria</taxon>
        <taxon>Pseudomonadati</taxon>
        <taxon>Pseudomonadota</taxon>
        <taxon>Gammaproteobacteria</taxon>
        <taxon>Alteromonadales</taxon>
        <taxon>Idiomarinaceae</taxon>
        <taxon>Pseudidiomarina</taxon>
    </lineage>
</organism>
<dbReference type="InterPro" id="IPR029787">
    <property type="entry name" value="Nucleotide_cyclase"/>
</dbReference>
<dbReference type="Gene3D" id="3.30.70.270">
    <property type="match status" value="1"/>
</dbReference>
<proteinExistence type="predicted"/>
<feature type="domain" description="GGDEF" evidence="3">
    <location>
        <begin position="422"/>
        <end position="573"/>
    </location>
</feature>
<dbReference type="InterPro" id="IPR000644">
    <property type="entry name" value="CBS_dom"/>
</dbReference>
<dbReference type="InterPro" id="IPR035919">
    <property type="entry name" value="EAL_sf"/>
</dbReference>
<dbReference type="InterPro" id="IPR000160">
    <property type="entry name" value="GGDEF_dom"/>
</dbReference>
<dbReference type="PROSITE" id="PS50883">
    <property type="entry name" value="EAL"/>
    <property type="match status" value="1"/>
</dbReference>
<dbReference type="Pfam" id="PF00571">
    <property type="entry name" value="CBS"/>
    <property type="match status" value="2"/>
</dbReference>
<feature type="domain" description="EAL" evidence="2">
    <location>
        <begin position="1"/>
        <end position="250"/>
    </location>
</feature>